<keyword evidence="18" id="KW-1207">Sterol metabolism</keyword>
<evidence type="ECO:0000256" key="2">
    <source>
        <dbReference type="ARBA" id="ARBA00004637"/>
    </source>
</evidence>
<evidence type="ECO:0000256" key="11">
    <source>
        <dbReference type="ARBA" id="ARBA00022946"/>
    </source>
</evidence>
<evidence type="ECO:0000256" key="3">
    <source>
        <dbReference type="ARBA" id="ARBA00005108"/>
    </source>
</evidence>
<keyword evidence="9 25" id="KW-0479">Metal-binding</keyword>
<dbReference type="SUPFAM" id="SSF48264">
    <property type="entry name" value="Cytochrome P450"/>
    <property type="match status" value="1"/>
</dbReference>
<evidence type="ECO:0000256" key="7">
    <source>
        <dbReference type="ARBA" id="ARBA00022548"/>
    </source>
</evidence>
<dbReference type="Gene3D" id="1.10.630.10">
    <property type="entry name" value="Cytochrome P450"/>
    <property type="match status" value="1"/>
</dbReference>
<keyword evidence="10" id="KW-0999">Mitochondrion inner membrane</keyword>
<dbReference type="GO" id="GO:0071375">
    <property type="term" value="P:cellular response to peptide hormone stimulus"/>
    <property type="evidence" value="ECO:0007669"/>
    <property type="project" value="TreeGrafter"/>
</dbReference>
<dbReference type="EC" id="1.14.15.6" evidence="5"/>
<organism evidence="27 28">
    <name type="scientific">Paralvinella palmiformis</name>
    <dbReference type="NCBI Taxonomy" id="53620"/>
    <lineage>
        <taxon>Eukaryota</taxon>
        <taxon>Metazoa</taxon>
        <taxon>Spiralia</taxon>
        <taxon>Lophotrochozoa</taxon>
        <taxon>Annelida</taxon>
        <taxon>Polychaeta</taxon>
        <taxon>Sedentaria</taxon>
        <taxon>Canalipalpata</taxon>
        <taxon>Terebellida</taxon>
        <taxon>Terebelliformia</taxon>
        <taxon>Alvinellidae</taxon>
        <taxon>Paralvinella</taxon>
    </lineage>
</organism>
<evidence type="ECO:0000256" key="12">
    <source>
        <dbReference type="ARBA" id="ARBA00023002"/>
    </source>
</evidence>
<keyword evidence="20" id="KW-0755">Steroidogenesis</keyword>
<dbReference type="GO" id="GO:0005506">
    <property type="term" value="F:iron ion binding"/>
    <property type="evidence" value="ECO:0007669"/>
    <property type="project" value="InterPro"/>
</dbReference>
<keyword evidence="12 26" id="KW-0560">Oxidoreductase</keyword>
<dbReference type="InterPro" id="IPR036396">
    <property type="entry name" value="Cyt_P450_sf"/>
</dbReference>
<keyword evidence="19" id="KW-0753">Steroid metabolism</keyword>
<dbReference type="InterPro" id="IPR001128">
    <property type="entry name" value="Cyt_P450"/>
</dbReference>
<evidence type="ECO:0000256" key="26">
    <source>
        <dbReference type="RuleBase" id="RU000461"/>
    </source>
</evidence>
<comment type="cofactor">
    <cofactor evidence="1 25">
        <name>heme</name>
        <dbReference type="ChEBI" id="CHEBI:30413"/>
    </cofactor>
</comment>
<dbReference type="GO" id="GO:0020037">
    <property type="term" value="F:heme binding"/>
    <property type="evidence" value="ECO:0007669"/>
    <property type="project" value="InterPro"/>
</dbReference>
<keyword evidence="17" id="KW-0472">Membrane</keyword>
<dbReference type="GO" id="GO:0008203">
    <property type="term" value="P:cholesterol metabolic process"/>
    <property type="evidence" value="ECO:0007669"/>
    <property type="project" value="UniProtKB-KW"/>
</dbReference>
<reference evidence="27" key="1">
    <citation type="journal article" date="2023" name="Mol. Biol. Evol.">
        <title>Third-Generation Sequencing Reveals the Adaptive Role of the Epigenome in Three Deep-Sea Polychaetes.</title>
        <authorList>
            <person name="Perez M."/>
            <person name="Aroh O."/>
            <person name="Sun Y."/>
            <person name="Lan Y."/>
            <person name="Juniper S.K."/>
            <person name="Young C.R."/>
            <person name="Angers B."/>
            <person name="Qian P.Y."/>
        </authorList>
    </citation>
    <scope>NUCLEOTIDE SEQUENCE</scope>
    <source>
        <strain evidence="27">P08H-3</strain>
    </source>
</reference>
<dbReference type="GO" id="GO:0005743">
    <property type="term" value="C:mitochondrial inner membrane"/>
    <property type="evidence" value="ECO:0007669"/>
    <property type="project" value="UniProtKB-SubCell"/>
</dbReference>
<evidence type="ECO:0000313" key="27">
    <source>
        <dbReference type="EMBL" id="KAK2163913.1"/>
    </source>
</evidence>
<evidence type="ECO:0000256" key="20">
    <source>
        <dbReference type="ARBA" id="ARBA00023250"/>
    </source>
</evidence>
<dbReference type="CDD" id="cd11054">
    <property type="entry name" value="CYP24A1-like"/>
    <property type="match status" value="1"/>
</dbReference>
<dbReference type="GO" id="GO:0006700">
    <property type="term" value="P:C21-steroid hormone biosynthetic process"/>
    <property type="evidence" value="ECO:0007669"/>
    <property type="project" value="TreeGrafter"/>
</dbReference>
<evidence type="ECO:0000256" key="18">
    <source>
        <dbReference type="ARBA" id="ARBA00023166"/>
    </source>
</evidence>
<evidence type="ECO:0000256" key="21">
    <source>
        <dbReference type="ARBA" id="ARBA00030343"/>
    </source>
</evidence>
<comment type="caution">
    <text evidence="27">The sequence shown here is derived from an EMBL/GenBank/DDBJ whole genome shotgun (WGS) entry which is preliminary data.</text>
</comment>
<dbReference type="InterPro" id="IPR017972">
    <property type="entry name" value="Cyt_P450_CS"/>
</dbReference>
<feature type="binding site" description="axial binding residue" evidence="25">
    <location>
        <position position="431"/>
    </location>
    <ligand>
        <name>heme</name>
        <dbReference type="ChEBI" id="CHEBI:30413"/>
    </ligand>
    <ligandPart>
        <name>Fe</name>
        <dbReference type="ChEBI" id="CHEBI:18248"/>
    </ligandPart>
</feature>
<dbReference type="AlphaFoldDB" id="A0AAD9NCV9"/>
<dbReference type="PANTHER" id="PTHR24279">
    <property type="entry name" value="CYTOCHROME P450"/>
    <property type="match status" value="1"/>
</dbReference>
<gene>
    <name evidence="27" type="ORF">LSH36_72g04020</name>
</gene>
<comment type="similarity">
    <text evidence="4 26">Belongs to the cytochrome P450 family.</text>
</comment>
<dbReference type="Pfam" id="PF00067">
    <property type="entry name" value="p450"/>
    <property type="match status" value="1"/>
</dbReference>
<evidence type="ECO:0000256" key="13">
    <source>
        <dbReference type="ARBA" id="ARBA00023004"/>
    </source>
</evidence>
<dbReference type="GO" id="GO:0008386">
    <property type="term" value="F:cholesterol monooxygenase (side-chain-cleaving) activity"/>
    <property type="evidence" value="ECO:0007669"/>
    <property type="project" value="UniProtKB-EC"/>
</dbReference>
<keyword evidence="14 26" id="KW-0503">Monooxygenase</keyword>
<dbReference type="InterPro" id="IPR002401">
    <property type="entry name" value="Cyt_P450_E_grp-I"/>
</dbReference>
<dbReference type="Proteomes" id="UP001208570">
    <property type="component" value="Unassembled WGS sequence"/>
</dbReference>
<evidence type="ECO:0000256" key="15">
    <source>
        <dbReference type="ARBA" id="ARBA00023098"/>
    </source>
</evidence>
<name>A0AAD9NCV9_9ANNE</name>
<evidence type="ECO:0000256" key="24">
    <source>
        <dbReference type="ARBA" id="ARBA00033394"/>
    </source>
</evidence>
<dbReference type="GO" id="GO:0006704">
    <property type="term" value="P:glucocorticoid biosynthetic process"/>
    <property type="evidence" value="ECO:0007669"/>
    <property type="project" value="TreeGrafter"/>
</dbReference>
<keyword evidence="28" id="KW-1185">Reference proteome</keyword>
<evidence type="ECO:0000256" key="14">
    <source>
        <dbReference type="ARBA" id="ARBA00023033"/>
    </source>
</evidence>
<dbReference type="EMBL" id="JAODUP010000072">
    <property type="protein sequence ID" value="KAK2163913.1"/>
    <property type="molecule type" value="Genomic_DNA"/>
</dbReference>
<dbReference type="GO" id="GO:0034650">
    <property type="term" value="P:cortisol metabolic process"/>
    <property type="evidence" value="ECO:0007669"/>
    <property type="project" value="TreeGrafter"/>
</dbReference>
<keyword evidence="7" id="KW-0153">Cholesterol metabolism</keyword>
<evidence type="ECO:0000256" key="1">
    <source>
        <dbReference type="ARBA" id="ARBA00001971"/>
    </source>
</evidence>
<dbReference type="PROSITE" id="PS00086">
    <property type="entry name" value="CYTOCHROME_P450"/>
    <property type="match status" value="1"/>
</dbReference>
<evidence type="ECO:0000256" key="9">
    <source>
        <dbReference type="ARBA" id="ARBA00022723"/>
    </source>
</evidence>
<keyword evidence="15" id="KW-0443">Lipid metabolism</keyword>
<proteinExistence type="inferred from homology"/>
<accession>A0AAD9NCV9</accession>
<evidence type="ECO:0000256" key="5">
    <source>
        <dbReference type="ARBA" id="ARBA00012764"/>
    </source>
</evidence>
<keyword evidence="11" id="KW-0809">Transit peptide</keyword>
<protein>
    <recommendedName>
        <fullName evidence="6">Cholesterol side-chain cleavage enzyme, mitochondrial</fullName>
        <ecNumber evidence="5">1.14.15.6</ecNumber>
    </recommendedName>
    <alternativeName>
        <fullName evidence="21">CYPXIA1</fullName>
    </alternativeName>
    <alternativeName>
        <fullName evidence="23">Cholesterol desmolase</fullName>
    </alternativeName>
    <alternativeName>
        <fullName evidence="22">Cytochrome P450 11A1</fullName>
    </alternativeName>
    <alternativeName>
        <fullName evidence="24">Cytochrome P450(scc)</fullName>
    </alternativeName>
</protein>
<dbReference type="PRINTS" id="PR00463">
    <property type="entry name" value="EP450I"/>
</dbReference>
<evidence type="ECO:0000256" key="19">
    <source>
        <dbReference type="ARBA" id="ARBA00023221"/>
    </source>
</evidence>
<evidence type="ECO:0000256" key="22">
    <source>
        <dbReference type="ARBA" id="ARBA00032666"/>
    </source>
</evidence>
<evidence type="ECO:0000256" key="4">
    <source>
        <dbReference type="ARBA" id="ARBA00010617"/>
    </source>
</evidence>
<evidence type="ECO:0000256" key="6">
    <source>
        <dbReference type="ARBA" id="ARBA00019844"/>
    </source>
</evidence>
<dbReference type="PRINTS" id="PR00385">
    <property type="entry name" value="P450"/>
</dbReference>
<comment type="subcellular location">
    <subcellularLocation>
        <location evidence="2">Mitochondrion inner membrane</location>
        <topology evidence="2">Peripheral membrane protein</topology>
    </subcellularLocation>
</comment>
<evidence type="ECO:0000256" key="25">
    <source>
        <dbReference type="PIRSR" id="PIRSR602401-1"/>
    </source>
</evidence>
<evidence type="ECO:0000256" key="10">
    <source>
        <dbReference type="ARBA" id="ARBA00022792"/>
    </source>
</evidence>
<evidence type="ECO:0000256" key="8">
    <source>
        <dbReference type="ARBA" id="ARBA00022617"/>
    </source>
</evidence>
<dbReference type="InterPro" id="IPR050479">
    <property type="entry name" value="CYP11_CYP27_families"/>
</dbReference>
<dbReference type="PANTHER" id="PTHR24279:SF3">
    <property type="entry name" value="CHOLESTEROL SIDE-CHAIN CLEAVAGE ENZYME, MITOCHONDRIAL"/>
    <property type="match status" value="1"/>
</dbReference>
<evidence type="ECO:0000256" key="23">
    <source>
        <dbReference type="ARBA" id="ARBA00033274"/>
    </source>
</evidence>
<keyword evidence="13 25" id="KW-0408">Iron</keyword>
<sequence>MACCVKAVKTCVQPMRSKLLQMVPQMCYVTAATTDEFRDAKPFTSIPGPVCFPLIGSLYTVPQLIKEKNANDAKAVETLHRYDGKYPRRIIIQSWQDWRDESPYARGIFIEDGSAWKRMRVLLDKQILRPQIVSGFAEQFGQVTVDFIQRLRKLRDENKNTVNNLDLELFYWSLESIGTVLYETRFGGLSEDRDPEIESFIEAVHNLFLSTNYVFYLPRKLNHLFLSKWQKMHDNAWFVIFREGRKRIDKKCMEIEKELSEGREVSGLLSKLIASGNMSQNELYSNISELMAAAVDTTSNTMQWVIYELSRRSDIQSTLRDEVLSVVSRGTAPNAEQVQKMPYLKAFIKEVLRLYPVASVETRVTNEDMVLCGYHVPKDIRVIAATYLLGRNPEYYPDPLEVKPERWIRNTGNKKVHSFAWLPFGYGTRMCIGQYKGFNMLLQEFTIKAVDDKVNSPVTRALLIPERPVFVQFVDRC</sequence>
<keyword evidence="8 25" id="KW-0349">Heme</keyword>
<comment type="pathway">
    <text evidence="3">Lipid metabolism; C21-steroid hormone metabolism.</text>
</comment>
<keyword evidence="16" id="KW-0496">Mitochondrion</keyword>
<evidence type="ECO:0000313" key="28">
    <source>
        <dbReference type="Proteomes" id="UP001208570"/>
    </source>
</evidence>
<evidence type="ECO:0000256" key="16">
    <source>
        <dbReference type="ARBA" id="ARBA00023128"/>
    </source>
</evidence>
<evidence type="ECO:0000256" key="17">
    <source>
        <dbReference type="ARBA" id="ARBA00023136"/>
    </source>
</evidence>